<dbReference type="Proteomes" id="UP000598820">
    <property type="component" value="Unassembled WGS sequence"/>
</dbReference>
<organism evidence="1 2">
    <name type="scientific">Spirosoma profusum</name>
    <dbReference type="NCBI Taxonomy" id="2771354"/>
    <lineage>
        <taxon>Bacteria</taxon>
        <taxon>Pseudomonadati</taxon>
        <taxon>Bacteroidota</taxon>
        <taxon>Cytophagia</taxon>
        <taxon>Cytophagales</taxon>
        <taxon>Cytophagaceae</taxon>
        <taxon>Spirosoma</taxon>
    </lineage>
</organism>
<comment type="caution">
    <text evidence="1">The sequence shown here is derived from an EMBL/GenBank/DDBJ whole genome shotgun (WGS) entry which is preliminary data.</text>
</comment>
<name>A0A927AS81_9BACT</name>
<sequence length="55" mass="6056">MVLLQCGDKVNGLVYSRHYLSVNQGYNGLLLLSPKEKTIQIVLTGLPDPHDTPCC</sequence>
<accession>A0A927AS81</accession>
<gene>
    <name evidence="1" type="ORF">IC229_22520</name>
</gene>
<protein>
    <submittedName>
        <fullName evidence="1">Uncharacterized protein</fullName>
    </submittedName>
</protein>
<dbReference type="AlphaFoldDB" id="A0A927AS81"/>
<evidence type="ECO:0000313" key="2">
    <source>
        <dbReference type="Proteomes" id="UP000598820"/>
    </source>
</evidence>
<evidence type="ECO:0000313" key="1">
    <source>
        <dbReference type="EMBL" id="MBD2703436.1"/>
    </source>
</evidence>
<reference evidence="1" key="1">
    <citation type="submission" date="2020-09" db="EMBL/GenBank/DDBJ databases">
        <authorList>
            <person name="Kim M.K."/>
        </authorList>
    </citation>
    <scope>NUCLEOTIDE SEQUENCE</scope>
    <source>
        <strain evidence="1">BT702</strain>
    </source>
</reference>
<keyword evidence="2" id="KW-1185">Reference proteome</keyword>
<dbReference type="EMBL" id="JACWZY010000021">
    <property type="protein sequence ID" value="MBD2703436.1"/>
    <property type="molecule type" value="Genomic_DNA"/>
</dbReference>
<proteinExistence type="predicted"/>